<name>A0ACB8TKI1_9AGAM</name>
<evidence type="ECO:0000313" key="1">
    <source>
        <dbReference type="EMBL" id="KAI0068937.1"/>
    </source>
</evidence>
<keyword evidence="2" id="KW-1185">Reference proteome</keyword>
<dbReference type="EMBL" id="MU277187">
    <property type="protein sequence ID" value="KAI0068937.1"/>
    <property type="molecule type" value="Genomic_DNA"/>
</dbReference>
<reference evidence="1" key="1">
    <citation type="submission" date="2021-03" db="EMBL/GenBank/DDBJ databases">
        <authorList>
            <consortium name="DOE Joint Genome Institute"/>
            <person name="Ahrendt S."/>
            <person name="Looney B.P."/>
            <person name="Miyauchi S."/>
            <person name="Morin E."/>
            <person name="Drula E."/>
            <person name="Courty P.E."/>
            <person name="Chicoki N."/>
            <person name="Fauchery L."/>
            <person name="Kohler A."/>
            <person name="Kuo A."/>
            <person name="Labutti K."/>
            <person name="Pangilinan J."/>
            <person name="Lipzen A."/>
            <person name="Riley R."/>
            <person name="Andreopoulos W."/>
            <person name="He G."/>
            <person name="Johnson J."/>
            <person name="Barry K.W."/>
            <person name="Grigoriev I.V."/>
            <person name="Nagy L."/>
            <person name="Hibbett D."/>
            <person name="Henrissat B."/>
            <person name="Matheny P.B."/>
            <person name="Labbe J."/>
            <person name="Martin F."/>
        </authorList>
    </citation>
    <scope>NUCLEOTIDE SEQUENCE</scope>
    <source>
        <strain evidence="1">HHB10654</strain>
    </source>
</reference>
<evidence type="ECO:0000313" key="2">
    <source>
        <dbReference type="Proteomes" id="UP000814140"/>
    </source>
</evidence>
<comment type="caution">
    <text evidence="1">The sequence shown here is derived from an EMBL/GenBank/DDBJ whole genome shotgun (WGS) entry which is preliminary data.</text>
</comment>
<proteinExistence type="predicted"/>
<accession>A0ACB8TKI1</accession>
<protein>
    <submittedName>
        <fullName evidence="1">Uncharacterized protein</fullName>
    </submittedName>
</protein>
<dbReference type="Proteomes" id="UP000814140">
    <property type="component" value="Unassembled WGS sequence"/>
</dbReference>
<organism evidence="1 2">
    <name type="scientific">Artomyces pyxidatus</name>
    <dbReference type="NCBI Taxonomy" id="48021"/>
    <lineage>
        <taxon>Eukaryota</taxon>
        <taxon>Fungi</taxon>
        <taxon>Dikarya</taxon>
        <taxon>Basidiomycota</taxon>
        <taxon>Agaricomycotina</taxon>
        <taxon>Agaricomycetes</taxon>
        <taxon>Russulales</taxon>
        <taxon>Auriscalpiaceae</taxon>
        <taxon>Artomyces</taxon>
    </lineage>
</organism>
<gene>
    <name evidence="1" type="ORF">BV25DRAFT_66086</name>
</gene>
<sequence length="153" mass="17685">MDDSVETKRKLEVLGDMPAIDMSMTEGEHNVGDLEGDDEDEEDANRIEEATKAQAPTAMEVDEDDDVDPLDAFMSVVKDEVKKVNAEDLKKMMTSMRVWWKTNWTRQSSTPKISWRLLRRKRGRRTWRPPTMPESITSLSERSFTFPHPTLLL</sequence>
<reference evidence="1" key="2">
    <citation type="journal article" date="2022" name="New Phytol.">
        <title>Evolutionary transition to the ectomycorrhizal habit in the genomes of a hyperdiverse lineage of mushroom-forming fungi.</title>
        <authorList>
            <person name="Looney B."/>
            <person name="Miyauchi S."/>
            <person name="Morin E."/>
            <person name="Drula E."/>
            <person name="Courty P.E."/>
            <person name="Kohler A."/>
            <person name="Kuo A."/>
            <person name="LaButti K."/>
            <person name="Pangilinan J."/>
            <person name="Lipzen A."/>
            <person name="Riley R."/>
            <person name="Andreopoulos W."/>
            <person name="He G."/>
            <person name="Johnson J."/>
            <person name="Nolan M."/>
            <person name="Tritt A."/>
            <person name="Barry K.W."/>
            <person name="Grigoriev I.V."/>
            <person name="Nagy L.G."/>
            <person name="Hibbett D."/>
            <person name="Henrissat B."/>
            <person name="Matheny P.B."/>
            <person name="Labbe J."/>
            <person name="Martin F.M."/>
        </authorList>
    </citation>
    <scope>NUCLEOTIDE SEQUENCE</scope>
    <source>
        <strain evidence="1">HHB10654</strain>
    </source>
</reference>